<dbReference type="InterPro" id="IPR036638">
    <property type="entry name" value="HLH_DNA-bd_sf"/>
</dbReference>
<dbReference type="Gene3D" id="4.10.280.10">
    <property type="entry name" value="Helix-loop-helix DNA-binding domain"/>
    <property type="match status" value="1"/>
</dbReference>
<gene>
    <name evidence="7" type="ORF">URODEC1_LOCUS49317</name>
</gene>
<keyword evidence="2" id="KW-0805">Transcription regulation</keyword>
<evidence type="ECO:0000259" key="6">
    <source>
        <dbReference type="PROSITE" id="PS50888"/>
    </source>
</evidence>
<feature type="compositionally biased region" description="Polar residues" evidence="5">
    <location>
        <begin position="59"/>
        <end position="72"/>
    </location>
</feature>
<reference evidence="8" key="1">
    <citation type="submission" date="2024-06" db="EMBL/GenBank/DDBJ databases">
        <authorList>
            <person name="Ryan C."/>
        </authorList>
    </citation>
    <scope>NUCLEOTIDE SEQUENCE [LARGE SCALE GENOMIC DNA]</scope>
</reference>
<keyword evidence="3" id="KW-0804">Transcription</keyword>
<evidence type="ECO:0000256" key="1">
    <source>
        <dbReference type="ARBA" id="ARBA00005510"/>
    </source>
</evidence>
<protein>
    <recommendedName>
        <fullName evidence="6">BHLH domain-containing protein</fullName>
    </recommendedName>
</protein>
<evidence type="ECO:0000256" key="3">
    <source>
        <dbReference type="ARBA" id="ARBA00023163"/>
    </source>
</evidence>
<keyword evidence="4" id="KW-0175">Coiled coil</keyword>
<sequence>MAQDGPHGHHDASSSSERSFVPPRTVNFLGPAENDNGGSKIGSPVSVDAASKGKEVIPNATNGEEQHGSPSRSEGKKLDLGLAAAAAADAATGDGSTKGKSSMAANDDGELKMQIIMERERRRQMKDMFNTLKDLMPHVPKKVDKATLVGETINYIKALEQTKANLERKKQERALARQAAAAANKAGASSAPVARTAHGMAALSNGWGPVLPQQPAAPAPAPPRGPEGFQTWSTQKVVLSVLSNNEAVINVCVPRQAHKLTLVLSVLSKYGIEVISMQVAADGAGSLFAIHTRVNGAGGQNPSAEDIYKLAVSEIMVGTTNQ</sequence>
<dbReference type="CDD" id="cd11393">
    <property type="entry name" value="bHLH_AtbHLH_like"/>
    <property type="match status" value="1"/>
</dbReference>
<dbReference type="SUPFAM" id="SSF47459">
    <property type="entry name" value="HLH, helix-loop-helix DNA-binding domain"/>
    <property type="match status" value="1"/>
</dbReference>
<comment type="similarity">
    <text evidence="1">Belongs to the bHLH protein family.</text>
</comment>
<name>A0ABC8ZW66_9POAL</name>
<feature type="region of interest" description="Disordered" evidence="5">
    <location>
        <begin position="89"/>
        <end position="110"/>
    </location>
</feature>
<proteinExistence type="inferred from homology"/>
<dbReference type="PANTHER" id="PTHR46772:SF8">
    <property type="entry name" value="TRANSCRIPTION FACTOR BHLH95"/>
    <property type="match status" value="1"/>
</dbReference>
<feature type="domain" description="BHLH" evidence="6">
    <location>
        <begin position="109"/>
        <end position="159"/>
    </location>
</feature>
<dbReference type="Proteomes" id="UP001497457">
    <property type="component" value="Chromosome 2b"/>
</dbReference>
<dbReference type="EMBL" id="OZ075112">
    <property type="protein sequence ID" value="CAL4968913.1"/>
    <property type="molecule type" value="Genomic_DNA"/>
</dbReference>
<evidence type="ECO:0000313" key="8">
    <source>
        <dbReference type="Proteomes" id="UP001497457"/>
    </source>
</evidence>
<dbReference type="InterPro" id="IPR011598">
    <property type="entry name" value="bHLH_dom"/>
</dbReference>
<reference evidence="7 8" key="2">
    <citation type="submission" date="2024-10" db="EMBL/GenBank/DDBJ databases">
        <authorList>
            <person name="Ryan C."/>
        </authorList>
    </citation>
    <scope>NUCLEOTIDE SEQUENCE [LARGE SCALE GENOMIC DNA]</scope>
</reference>
<dbReference type="PANTHER" id="PTHR46772">
    <property type="entry name" value="BHLH DOMAIN-CONTAINING PROTEIN"/>
    <property type="match status" value="1"/>
</dbReference>
<keyword evidence="8" id="KW-1185">Reference proteome</keyword>
<feature type="coiled-coil region" evidence="4">
    <location>
        <begin position="149"/>
        <end position="186"/>
    </location>
</feature>
<feature type="region of interest" description="Disordered" evidence="5">
    <location>
        <begin position="1"/>
        <end position="76"/>
    </location>
</feature>
<dbReference type="InterPro" id="IPR045239">
    <property type="entry name" value="bHLH95_bHLH"/>
</dbReference>
<evidence type="ECO:0000313" key="7">
    <source>
        <dbReference type="EMBL" id="CAL4968913.1"/>
    </source>
</evidence>
<dbReference type="SMART" id="SM00353">
    <property type="entry name" value="HLH"/>
    <property type="match status" value="1"/>
</dbReference>
<feature type="compositionally biased region" description="Basic and acidic residues" evidence="5">
    <location>
        <begin position="1"/>
        <end position="12"/>
    </location>
</feature>
<dbReference type="Pfam" id="PF00010">
    <property type="entry name" value="HLH"/>
    <property type="match status" value="1"/>
</dbReference>
<accession>A0ABC8ZW66</accession>
<dbReference type="PROSITE" id="PS50888">
    <property type="entry name" value="BHLH"/>
    <property type="match status" value="1"/>
</dbReference>
<dbReference type="AlphaFoldDB" id="A0ABC8ZW66"/>
<evidence type="ECO:0000256" key="5">
    <source>
        <dbReference type="SAM" id="MobiDB-lite"/>
    </source>
</evidence>
<evidence type="ECO:0000256" key="2">
    <source>
        <dbReference type="ARBA" id="ARBA00023015"/>
    </source>
</evidence>
<dbReference type="InterPro" id="IPR044278">
    <property type="entry name" value="BHLH95-like"/>
</dbReference>
<evidence type="ECO:0000256" key="4">
    <source>
        <dbReference type="SAM" id="Coils"/>
    </source>
</evidence>
<organism evidence="7 8">
    <name type="scientific">Urochloa decumbens</name>
    <dbReference type="NCBI Taxonomy" id="240449"/>
    <lineage>
        <taxon>Eukaryota</taxon>
        <taxon>Viridiplantae</taxon>
        <taxon>Streptophyta</taxon>
        <taxon>Embryophyta</taxon>
        <taxon>Tracheophyta</taxon>
        <taxon>Spermatophyta</taxon>
        <taxon>Magnoliopsida</taxon>
        <taxon>Liliopsida</taxon>
        <taxon>Poales</taxon>
        <taxon>Poaceae</taxon>
        <taxon>PACMAD clade</taxon>
        <taxon>Panicoideae</taxon>
        <taxon>Panicodae</taxon>
        <taxon>Paniceae</taxon>
        <taxon>Melinidinae</taxon>
        <taxon>Urochloa</taxon>
    </lineage>
</organism>